<dbReference type="PANTHER" id="PTHR12425:SF5">
    <property type="entry name" value="SYNEMBRYN"/>
    <property type="match status" value="1"/>
</dbReference>
<dbReference type="GO" id="GO:0005737">
    <property type="term" value="C:cytoplasm"/>
    <property type="evidence" value="ECO:0007669"/>
    <property type="project" value="TreeGrafter"/>
</dbReference>
<accession>A0A0H5RCQ7</accession>
<evidence type="ECO:0000256" key="3">
    <source>
        <dbReference type="ARBA" id="ARBA00023186"/>
    </source>
</evidence>
<dbReference type="GO" id="GO:0007186">
    <property type="term" value="P:G protein-coupled receptor signaling pathway"/>
    <property type="evidence" value="ECO:0007669"/>
    <property type="project" value="TreeGrafter"/>
</dbReference>
<dbReference type="SUPFAM" id="SSF48371">
    <property type="entry name" value="ARM repeat"/>
    <property type="match status" value="1"/>
</dbReference>
<evidence type="ECO:0000313" key="4">
    <source>
        <dbReference type="EMBL" id="CRZ11541.1"/>
    </source>
</evidence>
<keyword evidence="2" id="KW-0344">Guanine-nucleotide releasing factor</keyword>
<dbReference type="GO" id="GO:0001965">
    <property type="term" value="F:G-protein alpha-subunit binding"/>
    <property type="evidence" value="ECO:0007669"/>
    <property type="project" value="TreeGrafter"/>
</dbReference>
<keyword evidence="3" id="KW-0143">Chaperone</keyword>
<dbReference type="PANTHER" id="PTHR12425">
    <property type="entry name" value="SYNEMBRYN"/>
    <property type="match status" value="1"/>
</dbReference>
<organism evidence="4">
    <name type="scientific">Spongospora subterranea</name>
    <dbReference type="NCBI Taxonomy" id="70186"/>
    <lineage>
        <taxon>Eukaryota</taxon>
        <taxon>Sar</taxon>
        <taxon>Rhizaria</taxon>
        <taxon>Endomyxa</taxon>
        <taxon>Phytomyxea</taxon>
        <taxon>Plasmodiophorida</taxon>
        <taxon>Plasmodiophoridae</taxon>
        <taxon>Spongospora</taxon>
    </lineage>
</organism>
<proteinExistence type="inferred from homology"/>
<dbReference type="Pfam" id="PF10165">
    <property type="entry name" value="Ric8"/>
    <property type="match status" value="1"/>
</dbReference>
<dbReference type="InterPro" id="IPR019318">
    <property type="entry name" value="Gua_nucleotide_exch_fac_Ric8"/>
</dbReference>
<dbReference type="InterPro" id="IPR016024">
    <property type="entry name" value="ARM-type_fold"/>
</dbReference>
<name>A0A0H5RCQ7_9EUKA</name>
<evidence type="ECO:0000256" key="1">
    <source>
        <dbReference type="ARBA" id="ARBA00009049"/>
    </source>
</evidence>
<dbReference type="GO" id="GO:0005085">
    <property type="term" value="F:guanyl-nucleotide exchange factor activity"/>
    <property type="evidence" value="ECO:0007669"/>
    <property type="project" value="UniProtKB-KW"/>
</dbReference>
<dbReference type="AlphaFoldDB" id="A0A0H5RCQ7"/>
<dbReference type="EMBL" id="HACM01011099">
    <property type="protein sequence ID" value="CRZ11541.1"/>
    <property type="molecule type" value="Transcribed_RNA"/>
</dbReference>
<evidence type="ECO:0000256" key="2">
    <source>
        <dbReference type="ARBA" id="ARBA00022658"/>
    </source>
</evidence>
<comment type="similarity">
    <text evidence="1">Belongs to the synembryn family.</text>
</comment>
<reference evidence="4" key="1">
    <citation type="submission" date="2015-04" db="EMBL/GenBank/DDBJ databases">
        <title>The genome sequence of the plant pathogenic Rhizarian Plasmodiophora brassicae reveals insights in its biotrophic life cycle and the origin of chitin synthesis.</title>
        <authorList>
            <person name="Schwelm A."/>
            <person name="Fogelqvist J."/>
            <person name="Knaust A."/>
            <person name="Julke S."/>
            <person name="Lilja T."/>
            <person name="Dhandapani V."/>
            <person name="Bonilla-Rosso G."/>
            <person name="Karlsson M."/>
            <person name="Shevchenko A."/>
            <person name="Choi S.R."/>
            <person name="Kim H.G."/>
            <person name="Park J.Y."/>
            <person name="Lim Y.P."/>
            <person name="Ludwig-Muller J."/>
            <person name="Dixelius C."/>
        </authorList>
    </citation>
    <scope>NUCLEOTIDE SEQUENCE</scope>
    <source>
        <tissue evidence="4">Potato root galls</tissue>
    </source>
</reference>
<protein>
    <submittedName>
        <fullName evidence="4">Uncharacterized protein</fullName>
    </submittedName>
</protein>
<sequence length="445" mass="49170">MGLEILAVSSQLFPEAMQIFLDKHEGSADIKSCFKDGEVKSALEILIKFLVAPNNISNSVKARALSCIKLLTRARTELEILLEETNLSIILDLALELPEDNIDFSANSVINQAVRVVINLCIIHQSGTLPVLHRQRCHVVLLSLLSRIPLGEATDETLFSLARLLFYMSLDTDVQAQLRGELDALPIFAAILVNRNRACSPGQVASLRLNSNSATLCMALSEVIHVMFAVGSSPNSGSPQMWQMLTGTLLELLMSDNVDILELKASAVLELIKSPYYSLMLDIVNLLFCFNKDSLVPLMEKQVMRRIFSLLEIQARYNCQSVESALVPILTVTETICSLNPEVAKAAKVFVFGEEFANNKSLKYEFESGDTTLSVAANGEVPPPLCKILTRMITTFEPNLKRAVSQFLYTLCEKRSDEYIRVVGLGNAMGLLSELQLPGYQVPLQ</sequence>